<organism evidence="3 4">
    <name type="scientific">Desulfonauticus submarinus</name>
    <dbReference type="NCBI Taxonomy" id="206665"/>
    <lineage>
        <taxon>Bacteria</taxon>
        <taxon>Pseudomonadati</taxon>
        <taxon>Thermodesulfobacteriota</taxon>
        <taxon>Desulfovibrionia</taxon>
        <taxon>Desulfovibrionales</taxon>
        <taxon>Desulfonauticaceae</taxon>
        <taxon>Desulfonauticus</taxon>
    </lineage>
</organism>
<dbReference type="NCBIfam" id="TIGR02605">
    <property type="entry name" value="CxxC_CxxC_SSSS"/>
    <property type="match status" value="1"/>
</dbReference>
<dbReference type="SMART" id="SM00834">
    <property type="entry name" value="CxxC_CXXC_SSSS"/>
    <property type="match status" value="1"/>
</dbReference>
<dbReference type="EMBL" id="FNIN01000004">
    <property type="protein sequence ID" value="SDN64568.1"/>
    <property type="molecule type" value="Genomic_DNA"/>
</dbReference>
<protein>
    <submittedName>
        <fullName evidence="3">Putative regulatory protein, FmdB family</fullName>
    </submittedName>
</protein>
<dbReference type="Gene3D" id="2.20.28.30">
    <property type="entry name" value="RNA polymerase ii, chain L"/>
    <property type="match status" value="1"/>
</dbReference>
<dbReference type="AlphaFoldDB" id="A0A1H0D382"/>
<dbReference type="GO" id="GO:0051537">
    <property type="term" value="F:2 iron, 2 sulfur cluster binding"/>
    <property type="evidence" value="ECO:0007669"/>
    <property type="project" value="InterPro"/>
</dbReference>
<dbReference type="OrthoDB" id="9813321at2"/>
<dbReference type="InterPro" id="IPR006058">
    <property type="entry name" value="2Fe2S_fd_BS"/>
</dbReference>
<dbReference type="STRING" id="206665.SAMN04488516_10410"/>
<dbReference type="RefSeq" id="WP_092064621.1">
    <property type="nucleotide sequence ID" value="NZ_FNIN01000004.1"/>
</dbReference>
<dbReference type="Pfam" id="PF09723">
    <property type="entry name" value="Zn_ribbon_8"/>
    <property type="match status" value="1"/>
</dbReference>
<accession>A0A1H0D382</accession>
<reference evidence="3 4" key="1">
    <citation type="submission" date="2016-10" db="EMBL/GenBank/DDBJ databases">
        <authorList>
            <person name="de Groot N.N."/>
        </authorList>
    </citation>
    <scope>NUCLEOTIDE SEQUENCE [LARGE SCALE GENOMIC DNA]</scope>
    <source>
        <strain evidence="3 4">DSM 15269</strain>
    </source>
</reference>
<evidence type="ECO:0000313" key="3">
    <source>
        <dbReference type="EMBL" id="SDN64568.1"/>
    </source>
</evidence>
<evidence type="ECO:0000259" key="2">
    <source>
        <dbReference type="SMART" id="SM00834"/>
    </source>
</evidence>
<name>A0A1H0D382_9BACT</name>
<dbReference type="Proteomes" id="UP000199602">
    <property type="component" value="Unassembled WGS sequence"/>
</dbReference>
<dbReference type="InterPro" id="IPR013429">
    <property type="entry name" value="Regulatory_FmdB_Zinc_ribbon"/>
</dbReference>
<evidence type="ECO:0000256" key="1">
    <source>
        <dbReference type="SAM" id="MobiDB-lite"/>
    </source>
</evidence>
<keyword evidence="4" id="KW-1185">Reference proteome</keyword>
<proteinExistence type="predicted"/>
<gene>
    <name evidence="3" type="ORF">SAMN04488516_10410</name>
</gene>
<sequence>MPIYEFVCQKCGEEFEELVLKEDSEVFCPKCHSKEVNKLMSACRFKTGGPIVLDSSKSAAGTSSGSKSSCAGCSGGNCSTCGL</sequence>
<feature type="region of interest" description="Disordered" evidence="1">
    <location>
        <begin position="55"/>
        <end position="78"/>
    </location>
</feature>
<dbReference type="PROSITE" id="PS00197">
    <property type="entry name" value="2FE2S_FER_1"/>
    <property type="match status" value="1"/>
</dbReference>
<evidence type="ECO:0000313" key="4">
    <source>
        <dbReference type="Proteomes" id="UP000199602"/>
    </source>
</evidence>
<feature type="domain" description="Putative regulatory protein FmdB zinc ribbon" evidence="2">
    <location>
        <begin position="1"/>
        <end position="41"/>
    </location>
</feature>